<dbReference type="GO" id="GO:0015074">
    <property type="term" value="P:DNA integration"/>
    <property type="evidence" value="ECO:0007669"/>
    <property type="project" value="UniProtKB-KW"/>
</dbReference>
<dbReference type="SUPFAM" id="SSF56349">
    <property type="entry name" value="DNA breaking-rejoining enzymes"/>
    <property type="match status" value="1"/>
</dbReference>
<dbReference type="InterPro" id="IPR025166">
    <property type="entry name" value="Integrase_DNA_bind_dom"/>
</dbReference>
<comment type="similarity">
    <text evidence="1">Belongs to the 'phage' integrase family.</text>
</comment>
<sequence length="398" mass="43656">MAAKDKLTAIKIKNAAPGLYGDGGGLYLHRTEDGGKWIYRFTFAGRRRDMGLGALSAVSLAQARKERDRWAAVRASGRDPIAVRTQEKNTAAAEAARSNPTLEDLVALVFDARKATLKDNGESGRWLSPIRVHILPTLGARPASSLAASDFVRALSPIWHSKPTVAVKAFARLRLVFRKARAIGHRVDPATIEAAREMLGDLHIKHQHIEATPWQDIPALFQRLHGDTSGRACLRFLILTAVRSDAARGARLSEIDGTVWTVPPERIKGTLRAAEAFRVPLSKAALEIVETARHLSNDRVDGLLFPGPLEGALSQNALINVLNDMHEAGRPHGFRTSFRTWVQDTASAPYEVAETALGHKIGGRVERSYARSDYLDQRAALMQRWADHVAGNCTMGRN</sequence>
<gene>
    <name evidence="6" type="ORF">EOW65_15185</name>
</gene>
<comment type="caution">
    <text evidence="6">The sequence shown here is derived from an EMBL/GenBank/DDBJ whole genome shotgun (WGS) entry which is preliminary data.</text>
</comment>
<keyword evidence="7" id="KW-1185">Reference proteome</keyword>
<accession>A0A443L9P1</accession>
<dbReference type="PROSITE" id="PS51898">
    <property type="entry name" value="TYR_RECOMBINASE"/>
    <property type="match status" value="1"/>
</dbReference>
<evidence type="ECO:0000256" key="4">
    <source>
        <dbReference type="ARBA" id="ARBA00023172"/>
    </source>
</evidence>
<name>A0A443L9P1_9RHOB</name>
<dbReference type="Pfam" id="PF13356">
    <property type="entry name" value="Arm-DNA-bind_3"/>
    <property type="match status" value="1"/>
</dbReference>
<dbReference type="Pfam" id="PF22022">
    <property type="entry name" value="Phage_int_M"/>
    <property type="match status" value="1"/>
</dbReference>
<evidence type="ECO:0000313" key="6">
    <source>
        <dbReference type="EMBL" id="RWR45886.1"/>
    </source>
</evidence>
<dbReference type="InterPro" id="IPR038488">
    <property type="entry name" value="Integrase_DNA-bd_sf"/>
</dbReference>
<protein>
    <submittedName>
        <fullName evidence="6">Site-specific integrase</fullName>
    </submittedName>
</protein>
<dbReference type="GO" id="GO:0006310">
    <property type="term" value="P:DNA recombination"/>
    <property type="evidence" value="ECO:0007669"/>
    <property type="project" value="UniProtKB-KW"/>
</dbReference>
<dbReference type="InterPro" id="IPR010998">
    <property type="entry name" value="Integrase_recombinase_N"/>
</dbReference>
<organism evidence="6 7">
    <name type="scientific">Paenirhodobacter ferrireducens</name>
    <dbReference type="NCBI Taxonomy" id="1215032"/>
    <lineage>
        <taxon>Bacteria</taxon>
        <taxon>Pseudomonadati</taxon>
        <taxon>Pseudomonadota</taxon>
        <taxon>Alphaproteobacteria</taxon>
        <taxon>Rhodobacterales</taxon>
        <taxon>Rhodobacter group</taxon>
        <taxon>Paenirhodobacter</taxon>
    </lineage>
</organism>
<dbReference type="InterPro" id="IPR002104">
    <property type="entry name" value="Integrase_catalytic"/>
</dbReference>
<keyword evidence="4" id="KW-0233">DNA recombination</keyword>
<evidence type="ECO:0000256" key="1">
    <source>
        <dbReference type="ARBA" id="ARBA00008857"/>
    </source>
</evidence>
<dbReference type="InterPro" id="IPR013762">
    <property type="entry name" value="Integrase-like_cat_sf"/>
</dbReference>
<dbReference type="CDD" id="cd00801">
    <property type="entry name" value="INT_P4_C"/>
    <property type="match status" value="1"/>
</dbReference>
<evidence type="ECO:0000256" key="3">
    <source>
        <dbReference type="ARBA" id="ARBA00023125"/>
    </source>
</evidence>
<dbReference type="Gene3D" id="3.30.160.390">
    <property type="entry name" value="Integrase, DNA-binding domain"/>
    <property type="match status" value="1"/>
</dbReference>
<dbReference type="Gene3D" id="1.10.443.10">
    <property type="entry name" value="Intergrase catalytic core"/>
    <property type="match status" value="1"/>
</dbReference>
<dbReference type="Proteomes" id="UP000286594">
    <property type="component" value="Unassembled WGS sequence"/>
</dbReference>
<dbReference type="OrthoDB" id="9795573at2"/>
<keyword evidence="3" id="KW-0238">DNA-binding</keyword>
<dbReference type="AlphaFoldDB" id="A0A443L9P1"/>
<feature type="domain" description="Tyr recombinase" evidence="5">
    <location>
        <begin position="207"/>
        <end position="382"/>
    </location>
</feature>
<dbReference type="Gene3D" id="1.10.150.130">
    <property type="match status" value="1"/>
</dbReference>
<dbReference type="GO" id="GO:0003677">
    <property type="term" value="F:DNA binding"/>
    <property type="evidence" value="ECO:0007669"/>
    <property type="project" value="UniProtKB-KW"/>
</dbReference>
<dbReference type="InterPro" id="IPR050808">
    <property type="entry name" value="Phage_Integrase"/>
</dbReference>
<dbReference type="EMBL" id="SAVB01000022">
    <property type="protein sequence ID" value="RWR45886.1"/>
    <property type="molecule type" value="Genomic_DNA"/>
</dbReference>
<keyword evidence="2" id="KW-0229">DNA integration</keyword>
<dbReference type="PANTHER" id="PTHR30629:SF2">
    <property type="entry name" value="PROPHAGE INTEGRASE INTS-RELATED"/>
    <property type="match status" value="1"/>
</dbReference>
<evidence type="ECO:0000259" key="5">
    <source>
        <dbReference type="PROSITE" id="PS51898"/>
    </source>
</evidence>
<proteinExistence type="inferred from homology"/>
<evidence type="ECO:0000313" key="7">
    <source>
        <dbReference type="Proteomes" id="UP000286594"/>
    </source>
</evidence>
<reference evidence="6 7" key="1">
    <citation type="submission" date="2019-01" db="EMBL/GenBank/DDBJ databases">
        <title>Sinorhodobacter populi sp. nov. isolated from the symptomatic bark tissue of Populus euramericana canker.</title>
        <authorList>
            <person name="Xu G."/>
        </authorList>
    </citation>
    <scope>NUCLEOTIDE SEQUENCE [LARGE SCALE GENOMIC DNA]</scope>
    <source>
        <strain evidence="6 7">CCTCC AB2012026</strain>
    </source>
</reference>
<dbReference type="RefSeq" id="WP_128150980.1">
    <property type="nucleotide sequence ID" value="NZ_SAVB01000022.1"/>
</dbReference>
<dbReference type="InterPro" id="IPR011010">
    <property type="entry name" value="DNA_brk_join_enz"/>
</dbReference>
<dbReference type="InterPro" id="IPR053876">
    <property type="entry name" value="Phage_int_M"/>
</dbReference>
<dbReference type="PANTHER" id="PTHR30629">
    <property type="entry name" value="PROPHAGE INTEGRASE"/>
    <property type="match status" value="1"/>
</dbReference>
<evidence type="ECO:0000256" key="2">
    <source>
        <dbReference type="ARBA" id="ARBA00022908"/>
    </source>
</evidence>